<accession>A0AAD9HEE0</accession>
<feature type="disulfide bond" evidence="13">
    <location>
        <begin position="189"/>
        <end position="203"/>
    </location>
</feature>
<keyword evidence="8" id="KW-0146">Chitin degradation</keyword>
<feature type="chain" id="PRO_5041952200" description="chitinase" evidence="15">
    <location>
        <begin position="25"/>
        <end position="1876"/>
    </location>
</feature>
<gene>
    <name evidence="18" type="ORF">LX32DRAFT_730047</name>
</gene>
<keyword evidence="6 13" id="KW-0147">Chitin-binding</keyword>
<keyword evidence="19" id="KW-1185">Reference proteome</keyword>
<dbReference type="GO" id="GO:0008843">
    <property type="term" value="F:endochitinase activity"/>
    <property type="evidence" value="ECO:0007669"/>
    <property type="project" value="UniProtKB-EC"/>
</dbReference>
<dbReference type="InterPro" id="IPR001223">
    <property type="entry name" value="Glyco_hydro18_cat"/>
</dbReference>
<dbReference type="PROSITE" id="PS50941">
    <property type="entry name" value="CHIT_BIND_I_2"/>
    <property type="match status" value="1"/>
</dbReference>
<comment type="catalytic activity">
    <reaction evidence="1">
        <text>Random endo-hydrolysis of N-acetyl-beta-D-glucosaminide (1-&gt;4)-beta-linkages in chitin and chitodextrins.</text>
        <dbReference type="EC" id="3.2.1.14"/>
    </reaction>
</comment>
<dbReference type="PANTHER" id="PTHR47700:SF2">
    <property type="entry name" value="CHITINASE"/>
    <property type="match status" value="1"/>
</dbReference>
<evidence type="ECO:0000313" key="19">
    <source>
        <dbReference type="Proteomes" id="UP001232148"/>
    </source>
</evidence>
<dbReference type="Gene3D" id="3.20.20.80">
    <property type="entry name" value="Glycosidases"/>
    <property type="match status" value="1"/>
</dbReference>
<name>A0AAD9HEE0_9PEZI</name>
<keyword evidence="10" id="KW-0119">Carbohydrate metabolism</keyword>
<dbReference type="GO" id="GO:0000272">
    <property type="term" value="P:polysaccharide catabolic process"/>
    <property type="evidence" value="ECO:0007669"/>
    <property type="project" value="UniProtKB-KW"/>
</dbReference>
<evidence type="ECO:0000256" key="7">
    <source>
        <dbReference type="ARBA" id="ARBA00022801"/>
    </source>
</evidence>
<feature type="domain" description="GH18" evidence="17">
    <location>
        <begin position="232"/>
        <end position="585"/>
    </location>
</feature>
<feature type="disulfide bond" evidence="13">
    <location>
        <begin position="214"/>
        <end position="218"/>
    </location>
</feature>
<dbReference type="GO" id="GO:0005576">
    <property type="term" value="C:extracellular region"/>
    <property type="evidence" value="ECO:0007669"/>
    <property type="project" value="UniProtKB-SubCell"/>
</dbReference>
<evidence type="ECO:0000256" key="3">
    <source>
        <dbReference type="ARBA" id="ARBA00008682"/>
    </source>
</evidence>
<evidence type="ECO:0000256" key="14">
    <source>
        <dbReference type="RuleBase" id="RU000489"/>
    </source>
</evidence>
<dbReference type="Gene3D" id="3.30.60.10">
    <property type="entry name" value="Endochitinase-like"/>
    <property type="match status" value="1"/>
</dbReference>
<comment type="subcellular location">
    <subcellularLocation>
        <location evidence="2">Secreted</location>
    </subcellularLocation>
</comment>
<evidence type="ECO:0000256" key="13">
    <source>
        <dbReference type="PROSITE-ProRule" id="PRU00261"/>
    </source>
</evidence>
<evidence type="ECO:0000256" key="4">
    <source>
        <dbReference type="ARBA" id="ARBA00012729"/>
    </source>
</evidence>
<comment type="caution">
    <text evidence="18">The sequence shown here is derived from an EMBL/GenBank/DDBJ whole genome shotgun (WGS) entry which is preliminary data.</text>
</comment>
<comment type="caution">
    <text evidence="13">Lacks conserved residue(s) required for the propagation of feature annotation.</text>
</comment>
<keyword evidence="13" id="KW-1015">Disulfide bond</keyword>
<feature type="disulfide bond" evidence="13">
    <location>
        <begin position="184"/>
        <end position="196"/>
    </location>
</feature>
<dbReference type="InterPro" id="IPR029070">
    <property type="entry name" value="Chitinase_insertion_sf"/>
</dbReference>
<dbReference type="EC" id="3.2.1.14" evidence="4"/>
<evidence type="ECO:0000256" key="9">
    <source>
        <dbReference type="ARBA" id="ARBA00023026"/>
    </source>
</evidence>
<dbReference type="SMART" id="SM00270">
    <property type="entry name" value="ChtBD1"/>
    <property type="match status" value="1"/>
</dbReference>
<evidence type="ECO:0000256" key="2">
    <source>
        <dbReference type="ARBA" id="ARBA00004613"/>
    </source>
</evidence>
<dbReference type="CDD" id="cd00035">
    <property type="entry name" value="ChtBD1"/>
    <property type="match status" value="1"/>
</dbReference>
<keyword evidence="15" id="KW-0732">Signal</keyword>
<dbReference type="GO" id="GO:0008061">
    <property type="term" value="F:chitin binding"/>
    <property type="evidence" value="ECO:0007669"/>
    <property type="project" value="UniProtKB-UniRule"/>
</dbReference>
<dbReference type="SUPFAM" id="SSF51445">
    <property type="entry name" value="(Trans)glycosidases"/>
    <property type="match status" value="1"/>
</dbReference>
<evidence type="ECO:0000256" key="5">
    <source>
        <dbReference type="ARBA" id="ARBA00022525"/>
    </source>
</evidence>
<dbReference type="SUPFAM" id="SSF54556">
    <property type="entry name" value="Chitinase insertion domain"/>
    <property type="match status" value="1"/>
</dbReference>
<evidence type="ECO:0000256" key="15">
    <source>
        <dbReference type="SAM" id="SignalP"/>
    </source>
</evidence>
<evidence type="ECO:0000256" key="10">
    <source>
        <dbReference type="ARBA" id="ARBA00023277"/>
    </source>
</evidence>
<dbReference type="InterPro" id="IPR001002">
    <property type="entry name" value="Chitin-bd_1"/>
</dbReference>
<sequence length="1876" mass="207094">MGPWTKLSWSCVFILSTFITPSLGAVINARPGSASAVVVPELPDACRAVVSPFDYSAKNRRDHELPVCSADSRPGPFASSDNSGIVDVDRPEVVPASLKTDVSLVGRTELSSLFGRQVVGGDDYTCGPDRPCKNKACCPKKTGQCNYGEEACGTSGISPNDVCWSNCDAKAECGKNAAIPGQKCPLNVCCGKWGFCGMTSDFCEKEDNGATGGCQSNCDQPGPKNKAADQLNRVIGYYEAWRYNSKCQDMGLDDIPVNSLTHLYFSFAFIMPDLQIVGMDNLPDKLFTDFTNLKKKNPALKMIIAIGGWTHNDPGPLQKVFSNMVSTKANRSKFIGNLMSFLRMYAFDGVDFDWEYPGAEDRGGVAEDGVNFTQFLKELQEEIKKQPVKYIVSYTAPTSFWYLRHFDLKSVQYTDFINVMSYDLHGVWDRENPIGSYIYGHTNLTEMSLAFDLFWRNDVPANKLNMGLGFYGRAFQLADPSCNKPGCLFKGGATKGACSGESGILSYREIQEVIKVNKIKPIHDKEAGVKYITWNTDQWVSFDDKETFKQKKDLAAKLGLGGYLIWAIDQDDAEMSALAAVLDPKPLGDFKSDDKGDENWTGTNEMCYVSSCGVKDCKPGEVRITHQKCGKDKESALCCPLSGAPDPKSCHWRGGATRWCNGYCKDDEVMTHMSKYGDGHDCWDGQMAHCCESSLGEKNICKWRGVGEKCHSGEVPLTFSGTVLDILDDVAKVILRVVGRVSPLAALTGLVLLEVLDELDIDTKKLYCCPEKEIPKWKNCAWYGKPGNCFDGHCPDMRTVQITDSYFGGSDNCGAHLDRVRTFCCESDGEPLFLPVDLKNLFEHPPEGGSDTDFILETDKTSAGGDDDPNEAAFQFVVLVSPEALQISLDKRDGSNWDVFDCNDSFSEGEHTVRMVCNDHTPGSNCHKIGLGHGVPGTILQMPKGCGPGKYAVAKSMTPAPGKDHAKLLPRHLSHLASLEPVVYELTFDYDFHRVPRDLGNTQMRIDYSNQDDYWKNIVAGSVNRKRDVHGRKRHAKRTLEDVGGNPVRWLEEEFRDDFHFDKIASRDLHERWFGKSILEWLAALVKPEIKREFTHKYDDSVTAKLFDESWNCPGSIEGVNYDGHLVGQAVLDIEVESSFGFTLIVDSLTLPLNLENSYLTFYNKGKVTGVVTLEALARVTYEKKKVILNLPFPGASFKIPGIATIGPQLTVEGSIDASLGMAGLIETKLEIAKWEVRQVMPDTSSYRPELIDNSKPSLDRTGDFSGIQKPEFYAGVTASGDVTFKLSAAAEFGVRFVDKWKVDPAAASVVGEVSLTTKFAAGVSTTGTCPFTYGLDVGARLFARATAPSVFGWAGGEVPLTDKWEKTIIKGGTCPDLGPIPSKRSLRRGFDHLLIDGRAEDDAVTKNISRLEAAGPDAYRAPDVESVYSHGADLGTEHISEGHMSLLKKRGSVYGPAFSLPVGGYFCPSLDNEEGTTCEQAYDSLAASNEGGVWRDVAAKHKREEKLTPTSTIDENAIAAHFHAHQQRSNGHHAGGEAVNIVDKRSDKGKPVQACGQECDISQDFPSGGQLNGDDWGWEDPKNCGDFKFGTPLTARAAGVEYHTEHILEAQMIDLFFKHLNDKNPKLPDPRPPAQQGTTLFSFCRYVDELWDVPPFVWPGEDTTGGVGTAWNPIMHIAAQFPTKTYKRSEFVALESAINTPAKTNAWRSQNPWANGKWTKDLADYAKAREILQKMRSTMGSRIYQSHSTISKTMKTQTDRIGKVLDALDTDLLPKNKPSAQHQAWQKQDLKAEWLSYMKGQYTTMQTKTNSLVDTFLPLMMNAWTTAAVKQSWEDKPGQSQVQIDINKEHRAFIKAIEDFEAAWNGLPAWTNPLS</sequence>
<evidence type="ECO:0000256" key="8">
    <source>
        <dbReference type="ARBA" id="ARBA00023024"/>
    </source>
</evidence>
<dbReference type="Pfam" id="PF00704">
    <property type="entry name" value="Glyco_hydro_18"/>
    <property type="match status" value="1"/>
</dbReference>
<dbReference type="InterPro" id="IPR011583">
    <property type="entry name" value="Chitinase_II/V-like_cat"/>
</dbReference>
<keyword evidence="9" id="KW-0843">Virulence</keyword>
<dbReference type="PROSITE" id="PS01095">
    <property type="entry name" value="GH18_1"/>
    <property type="match status" value="1"/>
</dbReference>
<dbReference type="InterPro" id="IPR036861">
    <property type="entry name" value="Endochitinase-like_sf"/>
</dbReference>
<reference evidence="18" key="1">
    <citation type="submission" date="2021-06" db="EMBL/GenBank/DDBJ databases">
        <title>Comparative genomics, transcriptomics and evolutionary studies reveal genomic signatures of adaptation to plant cell wall in hemibiotrophic fungi.</title>
        <authorList>
            <consortium name="DOE Joint Genome Institute"/>
            <person name="Baroncelli R."/>
            <person name="Diaz J.F."/>
            <person name="Benocci T."/>
            <person name="Peng M."/>
            <person name="Battaglia E."/>
            <person name="Haridas S."/>
            <person name="Andreopoulos W."/>
            <person name="Labutti K."/>
            <person name="Pangilinan J."/>
            <person name="Floch G.L."/>
            <person name="Makela M.R."/>
            <person name="Henrissat B."/>
            <person name="Grigoriev I.V."/>
            <person name="Crouch J.A."/>
            <person name="De Vries R.P."/>
            <person name="Sukno S.A."/>
            <person name="Thon M.R."/>
        </authorList>
    </citation>
    <scope>NUCLEOTIDE SEQUENCE</scope>
    <source>
        <strain evidence="18">MAFF235873</strain>
    </source>
</reference>
<keyword evidence="12" id="KW-0624">Polysaccharide degradation</keyword>
<evidence type="ECO:0000256" key="6">
    <source>
        <dbReference type="ARBA" id="ARBA00022669"/>
    </source>
</evidence>
<evidence type="ECO:0000256" key="12">
    <source>
        <dbReference type="ARBA" id="ARBA00023326"/>
    </source>
</evidence>
<dbReference type="GO" id="GO:0006032">
    <property type="term" value="P:chitin catabolic process"/>
    <property type="evidence" value="ECO:0007669"/>
    <property type="project" value="UniProtKB-KW"/>
</dbReference>
<dbReference type="InterPro" id="IPR053214">
    <property type="entry name" value="LysM12-like"/>
</dbReference>
<evidence type="ECO:0000259" key="17">
    <source>
        <dbReference type="PROSITE" id="PS51910"/>
    </source>
</evidence>
<evidence type="ECO:0000259" key="16">
    <source>
        <dbReference type="PROSITE" id="PS50941"/>
    </source>
</evidence>
<feature type="signal peptide" evidence="15">
    <location>
        <begin position="1"/>
        <end position="24"/>
    </location>
</feature>
<dbReference type="SUPFAM" id="SSF57016">
    <property type="entry name" value="Plant lectins/antimicrobial peptides"/>
    <property type="match status" value="1"/>
</dbReference>
<dbReference type="PANTHER" id="PTHR47700">
    <property type="entry name" value="V CHITINASE, PUTATIVE (AFU_ORTHOLOGUE AFUA_6G13720)-RELATED"/>
    <property type="match status" value="1"/>
</dbReference>
<dbReference type="SMART" id="SM00636">
    <property type="entry name" value="Glyco_18"/>
    <property type="match status" value="1"/>
</dbReference>
<keyword evidence="7 14" id="KW-0378">Hydrolase</keyword>
<dbReference type="Proteomes" id="UP001232148">
    <property type="component" value="Unassembled WGS sequence"/>
</dbReference>
<dbReference type="EMBL" id="MU842912">
    <property type="protein sequence ID" value="KAK2026559.1"/>
    <property type="molecule type" value="Genomic_DNA"/>
</dbReference>
<comment type="similarity">
    <text evidence="3">Belongs to the glycosyl hydrolase 18 family. Chitinase class V subfamily.</text>
</comment>
<protein>
    <recommendedName>
        <fullName evidence="4">chitinase</fullName>
        <ecNumber evidence="4">3.2.1.14</ecNumber>
    </recommendedName>
</protein>
<proteinExistence type="inferred from homology"/>
<dbReference type="InterPro" id="IPR001579">
    <property type="entry name" value="Glyco_hydro_18_chit_AS"/>
</dbReference>
<dbReference type="Pfam" id="PF00187">
    <property type="entry name" value="Chitin_bind_1"/>
    <property type="match status" value="1"/>
</dbReference>
<feature type="domain" description="Chitin-binding type-1" evidence="16">
    <location>
        <begin position="170"/>
        <end position="220"/>
    </location>
</feature>
<evidence type="ECO:0000313" key="18">
    <source>
        <dbReference type="EMBL" id="KAK2026559.1"/>
    </source>
</evidence>
<keyword evidence="11 14" id="KW-0326">Glycosidase</keyword>
<dbReference type="PROSITE" id="PS51910">
    <property type="entry name" value="GH18_2"/>
    <property type="match status" value="1"/>
</dbReference>
<evidence type="ECO:0000256" key="11">
    <source>
        <dbReference type="ARBA" id="ARBA00023295"/>
    </source>
</evidence>
<dbReference type="Gene3D" id="3.10.50.10">
    <property type="match status" value="1"/>
</dbReference>
<organism evidence="18 19">
    <name type="scientific">Colletotrichum zoysiae</name>
    <dbReference type="NCBI Taxonomy" id="1216348"/>
    <lineage>
        <taxon>Eukaryota</taxon>
        <taxon>Fungi</taxon>
        <taxon>Dikarya</taxon>
        <taxon>Ascomycota</taxon>
        <taxon>Pezizomycotina</taxon>
        <taxon>Sordariomycetes</taxon>
        <taxon>Hypocreomycetidae</taxon>
        <taxon>Glomerellales</taxon>
        <taxon>Glomerellaceae</taxon>
        <taxon>Colletotrichum</taxon>
        <taxon>Colletotrichum graminicola species complex</taxon>
    </lineage>
</organism>
<dbReference type="InterPro" id="IPR017853">
    <property type="entry name" value="GH"/>
</dbReference>
<keyword evidence="5" id="KW-0964">Secreted</keyword>
<evidence type="ECO:0000256" key="1">
    <source>
        <dbReference type="ARBA" id="ARBA00000822"/>
    </source>
</evidence>